<dbReference type="InterPro" id="IPR051720">
    <property type="entry name" value="rRNA_MeTrfase/Polyamine_Synth"/>
</dbReference>
<name>A0ABY7DC66_MYAAR</name>
<evidence type="ECO:0000313" key="2">
    <source>
        <dbReference type="Proteomes" id="UP001164746"/>
    </source>
</evidence>
<dbReference type="PROSITE" id="PS00092">
    <property type="entry name" value="N6_MTASE"/>
    <property type="match status" value="1"/>
</dbReference>
<gene>
    <name evidence="1" type="ORF">MAR_006823</name>
</gene>
<proteinExistence type="predicted"/>
<accession>A0ABY7DC66</accession>
<dbReference type="SUPFAM" id="SSF53335">
    <property type="entry name" value="S-adenosyl-L-methionine-dependent methyltransferases"/>
    <property type="match status" value="1"/>
</dbReference>
<dbReference type="EMBL" id="CP111012">
    <property type="protein sequence ID" value="WAQ94352.1"/>
    <property type="molecule type" value="Genomic_DNA"/>
</dbReference>
<dbReference type="PANTHER" id="PTHR23290:SF0">
    <property type="entry name" value="RRNA N6-ADENOSINE-METHYLTRANSFERASE METTL5"/>
    <property type="match status" value="1"/>
</dbReference>
<dbReference type="InterPro" id="IPR029063">
    <property type="entry name" value="SAM-dependent_MTases_sf"/>
</dbReference>
<reference evidence="1" key="1">
    <citation type="submission" date="2022-11" db="EMBL/GenBank/DDBJ databases">
        <title>Centuries of genome instability and evolution in soft-shell clam transmissible cancer (bioRxiv).</title>
        <authorList>
            <person name="Hart S.F.M."/>
            <person name="Yonemitsu M.A."/>
            <person name="Giersch R.M."/>
            <person name="Beal B.F."/>
            <person name="Arriagada G."/>
            <person name="Davis B.W."/>
            <person name="Ostrander E.A."/>
            <person name="Goff S.P."/>
            <person name="Metzger M.J."/>
        </authorList>
    </citation>
    <scope>NUCLEOTIDE SEQUENCE</scope>
    <source>
        <strain evidence="1">MELC-2E11</strain>
        <tissue evidence="1">Siphon/mantle</tissue>
    </source>
</reference>
<evidence type="ECO:0000313" key="1">
    <source>
        <dbReference type="EMBL" id="WAQ94352.1"/>
    </source>
</evidence>
<dbReference type="PANTHER" id="PTHR23290">
    <property type="entry name" value="RRNA N6-ADENOSINE-METHYLTRANSFERASE METTL5"/>
    <property type="match status" value="1"/>
</dbReference>
<dbReference type="InterPro" id="IPR002052">
    <property type="entry name" value="DNA_methylase_N6_adenine_CS"/>
</dbReference>
<sequence>MDGFFPQMACGRGMKLKELQSHLGDVDVFEKPKVLLEQYPTTPHLADEDALEICRQNADFFDIENIDLELHDVTSMAPEVIERLKGTVDTVVMNPPFGTKRNEGIDMEFVKTALHLTDNVVYSLHKSSTREHIEKKAEDWGVKMEVLAKMRFDLKQTLKFHKKKSLDIEVDFIKFSHKKSKLKPQNKV</sequence>
<keyword evidence="2" id="KW-1185">Reference proteome</keyword>
<dbReference type="Gene3D" id="3.40.50.150">
    <property type="entry name" value="Vaccinia Virus protein VP39"/>
    <property type="match status" value="1"/>
</dbReference>
<protein>
    <submittedName>
        <fullName evidence="1">METL5-like protein</fullName>
    </submittedName>
</protein>
<dbReference type="Proteomes" id="UP001164746">
    <property type="component" value="Chromosome 1"/>
</dbReference>
<organism evidence="1 2">
    <name type="scientific">Mya arenaria</name>
    <name type="common">Soft-shell clam</name>
    <dbReference type="NCBI Taxonomy" id="6604"/>
    <lineage>
        <taxon>Eukaryota</taxon>
        <taxon>Metazoa</taxon>
        <taxon>Spiralia</taxon>
        <taxon>Lophotrochozoa</taxon>
        <taxon>Mollusca</taxon>
        <taxon>Bivalvia</taxon>
        <taxon>Autobranchia</taxon>
        <taxon>Heteroconchia</taxon>
        <taxon>Euheterodonta</taxon>
        <taxon>Imparidentia</taxon>
        <taxon>Neoheterodontei</taxon>
        <taxon>Myida</taxon>
        <taxon>Myoidea</taxon>
        <taxon>Myidae</taxon>
        <taxon>Mya</taxon>
    </lineage>
</organism>